<organism evidence="3 4">
    <name type="scientific">Gordonia hankookensis</name>
    <dbReference type="NCBI Taxonomy" id="589403"/>
    <lineage>
        <taxon>Bacteria</taxon>
        <taxon>Bacillati</taxon>
        <taxon>Actinomycetota</taxon>
        <taxon>Actinomycetes</taxon>
        <taxon>Mycobacteriales</taxon>
        <taxon>Gordoniaceae</taxon>
        <taxon>Gordonia</taxon>
    </lineage>
</organism>
<dbReference type="EMBL" id="JACWMS010000002">
    <property type="protein sequence ID" value="MBD1319777.1"/>
    <property type="molecule type" value="Genomic_DNA"/>
</dbReference>
<gene>
    <name evidence="3" type="ORF">IDF66_09270</name>
</gene>
<keyword evidence="4" id="KW-1185">Reference proteome</keyword>
<dbReference type="InterPro" id="IPR014710">
    <property type="entry name" value="RmlC-like_jellyroll"/>
</dbReference>
<dbReference type="InterPro" id="IPR001387">
    <property type="entry name" value="Cro/C1-type_HTH"/>
</dbReference>
<dbReference type="PANTHER" id="PTHR46797:SF1">
    <property type="entry name" value="METHYLPHOSPHONATE SYNTHASE"/>
    <property type="match status" value="1"/>
</dbReference>
<dbReference type="SUPFAM" id="SSF47413">
    <property type="entry name" value="lambda repressor-like DNA-binding domains"/>
    <property type="match status" value="1"/>
</dbReference>
<dbReference type="Proteomes" id="UP000602395">
    <property type="component" value="Unassembled WGS sequence"/>
</dbReference>
<name>A0ABR7WAE6_9ACTN</name>
<accession>A0ABR7WAE6</accession>
<dbReference type="Gene3D" id="1.10.260.40">
    <property type="entry name" value="lambda repressor-like DNA-binding domains"/>
    <property type="match status" value="1"/>
</dbReference>
<proteinExistence type="predicted"/>
<protein>
    <submittedName>
        <fullName evidence="3">Helix-turn-helix transcriptional regulator</fullName>
    </submittedName>
</protein>
<dbReference type="InterPro" id="IPR011051">
    <property type="entry name" value="RmlC_Cupin_sf"/>
</dbReference>
<dbReference type="InterPro" id="IPR010982">
    <property type="entry name" value="Lambda_DNA-bd_dom_sf"/>
</dbReference>
<dbReference type="PROSITE" id="PS50943">
    <property type="entry name" value="HTH_CROC1"/>
    <property type="match status" value="1"/>
</dbReference>
<reference evidence="3 4" key="1">
    <citation type="submission" date="2020-09" db="EMBL/GenBank/DDBJ databases">
        <title>Novel species in genus Gordonia.</title>
        <authorList>
            <person name="Zhang G."/>
        </authorList>
    </citation>
    <scope>NUCLEOTIDE SEQUENCE [LARGE SCALE GENOMIC DNA]</scope>
    <source>
        <strain evidence="3 4">ON-33</strain>
    </source>
</reference>
<dbReference type="SUPFAM" id="SSF51182">
    <property type="entry name" value="RmlC-like cupins"/>
    <property type="match status" value="1"/>
</dbReference>
<dbReference type="Gene3D" id="2.60.120.10">
    <property type="entry name" value="Jelly Rolls"/>
    <property type="match status" value="1"/>
</dbReference>
<dbReference type="SMART" id="SM00530">
    <property type="entry name" value="HTH_XRE"/>
    <property type="match status" value="1"/>
</dbReference>
<evidence type="ECO:0000256" key="1">
    <source>
        <dbReference type="ARBA" id="ARBA00023125"/>
    </source>
</evidence>
<keyword evidence="1" id="KW-0238">DNA-binding</keyword>
<dbReference type="PANTHER" id="PTHR46797">
    <property type="entry name" value="HTH-TYPE TRANSCRIPTIONAL REGULATOR"/>
    <property type="match status" value="1"/>
</dbReference>
<evidence type="ECO:0000259" key="2">
    <source>
        <dbReference type="PROSITE" id="PS50943"/>
    </source>
</evidence>
<feature type="domain" description="HTH cro/C1-type" evidence="2">
    <location>
        <begin position="52"/>
        <end position="106"/>
    </location>
</feature>
<comment type="caution">
    <text evidence="3">The sequence shown here is derived from an EMBL/GenBank/DDBJ whole genome shotgun (WGS) entry which is preliminary data.</text>
</comment>
<evidence type="ECO:0000313" key="4">
    <source>
        <dbReference type="Proteomes" id="UP000602395"/>
    </source>
</evidence>
<evidence type="ECO:0000313" key="3">
    <source>
        <dbReference type="EMBL" id="MBD1319777.1"/>
    </source>
</evidence>
<dbReference type="InterPro" id="IPR050807">
    <property type="entry name" value="TransReg_Diox_bact_type"/>
</dbReference>
<sequence length="213" mass="22325">MPATIGCCKPGCAVLVTGVRLPQSFRKQNEDRSGRIQPVSVEHRRQAVGNRIAALRADRGLSLSELARRAGIGKGSLSEIESGQRNPTLDTLYAVAGPLGVPLTALLGEDAGTEGSGEFLRAQILHVEHHADGATTEIFWLTVLSGGTRISPAHGSGVIENVHVVTGDLVAGAAGREQPAIAGESLQWISDTEHTYRSEFGATAVLTIHSPAP</sequence>
<dbReference type="Pfam" id="PF01381">
    <property type="entry name" value="HTH_3"/>
    <property type="match status" value="1"/>
</dbReference>
<dbReference type="CDD" id="cd00093">
    <property type="entry name" value="HTH_XRE"/>
    <property type="match status" value="1"/>
</dbReference>